<feature type="compositionally biased region" description="Low complexity" evidence="5">
    <location>
        <begin position="210"/>
        <end position="230"/>
    </location>
</feature>
<evidence type="ECO:0000256" key="1">
    <source>
        <dbReference type="ARBA" id="ARBA00004141"/>
    </source>
</evidence>
<dbReference type="AlphaFoldDB" id="A0A1E3NJP3"/>
<evidence type="ECO:0000256" key="3">
    <source>
        <dbReference type="ARBA" id="ARBA00022989"/>
    </source>
</evidence>
<dbReference type="EMBL" id="KV454003">
    <property type="protein sequence ID" value="ODQ46349.1"/>
    <property type="molecule type" value="Genomic_DNA"/>
</dbReference>
<feature type="transmembrane region" description="Helical" evidence="6">
    <location>
        <begin position="420"/>
        <end position="444"/>
    </location>
</feature>
<reference evidence="7 8" key="1">
    <citation type="journal article" date="2016" name="Proc. Natl. Acad. Sci. U.S.A.">
        <title>Comparative genomics of biotechnologically important yeasts.</title>
        <authorList>
            <person name="Riley R."/>
            <person name="Haridas S."/>
            <person name="Wolfe K.H."/>
            <person name="Lopes M.R."/>
            <person name="Hittinger C.T."/>
            <person name="Goeker M."/>
            <person name="Salamov A.A."/>
            <person name="Wisecaver J.H."/>
            <person name="Long T.M."/>
            <person name="Calvey C.H."/>
            <person name="Aerts A.L."/>
            <person name="Barry K.W."/>
            <person name="Choi C."/>
            <person name="Clum A."/>
            <person name="Coughlan A.Y."/>
            <person name="Deshpande S."/>
            <person name="Douglass A.P."/>
            <person name="Hanson S.J."/>
            <person name="Klenk H.-P."/>
            <person name="LaButti K.M."/>
            <person name="Lapidus A."/>
            <person name="Lindquist E.A."/>
            <person name="Lipzen A.M."/>
            <person name="Meier-Kolthoff J.P."/>
            <person name="Ohm R.A."/>
            <person name="Otillar R.P."/>
            <person name="Pangilinan J.L."/>
            <person name="Peng Y."/>
            <person name="Rokas A."/>
            <person name="Rosa C.A."/>
            <person name="Scheuner C."/>
            <person name="Sibirny A.A."/>
            <person name="Slot J.C."/>
            <person name="Stielow J.B."/>
            <person name="Sun H."/>
            <person name="Kurtzman C.P."/>
            <person name="Blackwell M."/>
            <person name="Grigoriev I.V."/>
            <person name="Jeffries T.W."/>
        </authorList>
    </citation>
    <scope>NUCLEOTIDE SEQUENCE [LARGE SCALE GENOMIC DNA]</scope>
    <source>
        <strain evidence="7 8">NRRL Y-2026</strain>
    </source>
</reference>
<dbReference type="PANTHER" id="PTHR31274:SF1">
    <property type="entry name" value="AGL149CP"/>
    <property type="match status" value="1"/>
</dbReference>
<gene>
    <name evidence="7" type="ORF">PICMEDRAFT_16247</name>
</gene>
<feature type="compositionally biased region" description="Acidic residues" evidence="5">
    <location>
        <begin position="332"/>
        <end position="341"/>
    </location>
</feature>
<dbReference type="OrthoDB" id="435607at2759"/>
<dbReference type="InterPro" id="IPR004776">
    <property type="entry name" value="Mem_transp_PIN-like"/>
</dbReference>
<accession>A0A1E3NJP3</accession>
<feature type="region of interest" description="Disordered" evidence="5">
    <location>
        <begin position="324"/>
        <end position="345"/>
    </location>
</feature>
<feature type="transmembrane region" description="Helical" evidence="6">
    <location>
        <begin position="494"/>
        <end position="518"/>
    </location>
</feature>
<dbReference type="GeneID" id="30177824"/>
<dbReference type="GO" id="GO:0016020">
    <property type="term" value="C:membrane"/>
    <property type="evidence" value="ECO:0007669"/>
    <property type="project" value="UniProtKB-SubCell"/>
</dbReference>
<evidence type="ECO:0000313" key="7">
    <source>
        <dbReference type="EMBL" id="ODQ46349.1"/>
    </source>
</evidence>
<keyword evidence="4 6" id="KW-0472">Membrane</keyword>
<evidence type="ECO:0000256" key="5">
    <source>
        <dbReference type="SAM" id="MobiDB-lite"/>
    </source>
</evidence>
<comment type="subcellular location">
    <subcellularLocation>
        <location evidence="1">Membrane</location>
        <topology evidence="1">Multi-pass membrane protein</topology>
    </subcellularLocation>
</comment>
<evidence type="ECO:0000313" key="8">
    <source>
        <dbReference type="Proteomes" id="UP000094455"/>
    </source>
</evidence>
<keyword evidence="8" id="KW-1185">Reference proteome</keyword>
<dbReference type="Proteomes" id="UP000094455">
    <property type="component" value="Unassembled WGS sequence"/>
</dbReference>
<evidence type="ECO:0000256" key="6">
    <source>
        <dbReference type="SAM" id="Phobius"/>
    </source>
</evidence>
<feature type="transmembrane region" description="Helical" evidence="6">
    <location>
        <begin position="104"/>
        <end position="124"/>
    </location>
</feature>
<feature type="transmembrane region" description="Helical" evidence="6">
    <location>
        <begin position="456"/>
        <end position="474"/>
    </location>
</feature>
<dbReference type="PANTHER" id="PTHR31274">
    <property type="entry name" value="PROTEIN ECM3"/>
    <property type="match status" value="1"/>
</dbReference>
<feature type="transmembrane region" description="Helical" evidence="6">
    <location>
        <begin position="73"/>
        <end position="97"/>
    </location>
</feature>
<evidence type="ECO:0000256" key="4">
    <source>
        <dbReference type="ARBA" id="ARBA00023136"/>
    </source>
</evidence>
<evidence type="ECO:0008006" key="9">
    <source>
        <dbReference type="Google" id="ProtNLM"/>
    </source>
</evidence>
<feature type="transmembrane region" description="Helical" evidence="6">
    <location>
        <begin position="144"/>
        <end position="164"/>
    </location>
</feature>
<name>A0A1E3NJP3_9ASCO</name>
<feature type="region of interest" description="Disordered" evidence="5">
    <location>
        <begin position="178"/>
        <end position="248"/>
    </location>
</feature>
<sequence length="560" mass="61878">MTGTPLGELIYIAVKPIFKIYLIIGVGFYLARKNILTVDTSKNISTIAIQVLIPCLTFQKIVTNINNTLIHEIATIVVIGYFMMFSQAVVVFAVGVAVGCPRNWWGGLILCGLLPNISDLPIAYLQTMETADIFPDVDLGVSFVMIYMGLQLLLQFTLGSYKLIEHDFQVDLRMEQEREKHGGDLEQGSSGSDNRSSSEEVAESDKSREATAASSAAATAAHDSSSASVARYRPPVEDASGDEDHEDLGESIASDETTDRFAVPLESSPHAPAKPARTHELSKLSSRVSLPGNILQNSHAGQAPEGIQDIIRVYSKYDQLVEEQSLERQEEGIEGDADEDDPAKTGNALQRMAHSVRSVEWKKFCFSMLAVWKDSLRQPASVTLVISVAVSMIPWVQALFVESKQTTLPAAPDKQPPLSFIMDFASYIGAAQVPFGLLLLGGTIGRLRINDFPKRLWRIPIAVTFLRLFIFPIIGCAFNSKIYADGLFYNNDILYFLSNIDFCLPPATSLLYITAFYTPSDGKNHIQMDILALIYIFHYTFLVICLPFTATYTMKVALHY</sequence>
<feature type="transmembrane region" description="Helical" evidence="6">
    <location>
        <begin position="12"/>
        <end position="31"/>
    </location>
</feature>
<proteinExistence type="predicted"/>
<dbReference type="InterPro" id="IPR040254">
    <property type="entry name" value="Ecm3-like"/>
</dbReference>
<feature type="transmembrane region" description="Helical" evidence="6">
    <location>
        <begin position="43"/>
        <end position="61"/>
    </location>
</feature>
<dbReference type="STRING" id="763406.A0A1E3NJP3"/>
<keyword evidence="3 6" id="KW-1133">Transmembrane helix</keyword>
<organism evidence="7 8">
    <name type="scientific">Pichia membranifaciens NRRL Y-2026</name>
    <dbReference type="NCBI Taxonomy" id="763406"/>
    <lineage>
        <taxon>Eukaryota</taxon>
        <taxon>Fungi</taxon>
        <taxon>Dikarya</taxon>
        <taxon>Ascomycota</taxon>
        <taxon>Saccharomycotina</taxon>
        <taxon>Pichiomycetes</taxon>
        <taxon>Pichiales</taxon>
        <taxon>Pichiaceae</taxon>
        <taxon>Pichia</taxon>
    </lineage>
</organism>
<feature type="compositionally biased region" description="Acidic residues" evidence="5">
    <location>
        <begin position="239"/>
        <end position="248"/>
    </location>
</feature>
<feature type="region of interest" description="Disordered" evidence="5">
    <location>
        <begin position="265"/>
        <end position="284"/>
    </location>
</feature>
<feature type="transmembrane region" description="Helical" evidence="6">
    <location>
        <begin position="382"/>
        <end position="400"/>
    </location>
</feature>
<feature type="transmembrane region" description="Helical" evidence="6">
    <location>
        <begin position="530"/>
        <end position="550"/>
    </location>
</feature>
<protein>
    <recommendedName>
        <fullName evidence="9">Auxin efflux carrier</fullName>
    </recommendedName>
</protein>
<dbReference type="RefSeq" id="XP_019017462.1">
    <property type="nucleotide sequence ID" value="XM_019161137.1"/>
</dbReference>
<keyword evidence="2 6" id="KW-0812">Transmembrane</keyword>
<dbReference type="Pfam" id="PF03547">
    <property type="entry name" value="Mem_trans"/>
    <property type="match status" value="1"/>
</dbReference>
<dbReference type="GO" id="GO:0055085">
    <property type="term" value="P:transmembrane transport"/>
    <property type="evidence" value="ECO:0007669"/>
    <property type="project" value="InterPro"/>
</dbReference>
<evidence type="ECO:0000256" key="2">
    <source>
        <dbReference type="ARBA" id="ARBA00022692"/>
    </source>
</evidence>